<dbReference type="Pfam" id="PF01408">
    <property type="entry name" value="GFO_IDH_MocA"/>
    <property type="match status" value="1"/>
</dbReference>
<organism evidence="5 6">
    <name type="scientific">Paenibacillus cellulosilyticus</name>
    <dbReference type="NCBI Taxonomy" id="375489"/>
    <lineage>
        <taxon>Bacteria</taxon>
        <taxon>Bacillati</taxon>
        <taxon>Bacillota</taxon>
        <taxon>Bacilli</taxon>
        <taxon>Bacillales</taxon>
        <taxon>Paenibacillaceae</taxon>
        <taxon>Paenibacillus</taxon>
    </lineage>
</organism>
<evidence type="ECO:0000259" key="3">
    <source>
        <dbReference type="Pfam" id="PF01408"/>
    </source>
</evidence>
<dbReference type="SUPFAM" id="SSF51735">
    <property type="entry name" value="NAD(P)-binding Rossmann-fold domains"/>
    <property type="match status" value="1"/>
</dbReference>
<evidence type="ECO:0000313" key="5">
    <source>
        <dbReference type="EMBL" id="PWV90592.1"/>
    </source>
</evidence>
<keyword evidence="2" id="KW-0560">Oxidoreductase</keyword>
<evidence type="ECO:0000256" key="1">
    <source>
        <dbReference type="ARBA" id="ARBA00010928"/>
    </source>
</evidence>
<dbReference type="RefSeq" id="WP_110047348.1">
    <property type="nucleotide sequence ID" value="NZ_CP054612.1"/>
</dbReference>
<dbReference type="Gene3D" id="3.30.360.10">
    <property type="entry name" value="Dihydrodipicolinate Reductase, domain 2"/>
    <property type="match status" value="1"/>
</dbReference>
<dbReference type="SUPFAM" id="SSF55347">
    <property type="entry name" value="Glyceraldehyde-3-phosphate dehydrogenase-like, C-terminal domain"/>
    <property type="match status" value="1"/>
</dbReference>
<evidence type="ECO:0000313" key="6">
    <source>
        <dbReference type="Proteomes" id="UP000246635"/>
    </source>
</evidence>
<dbReference type="GO" id="GO:0000166">
    <property type="term" value="F:nucleotide binding"/>
    <property type="evidence" value="ECO:0007669"/>
    <property type="project" value="InterPro"/>
</dbReference>
<dbReference type="InterPro" id="IPR000683">
    <property type="entry name" value="Gfo/Idh/MocA-like_OxRdtase_N"/>
</dbReference>
<dbReference type="InterPro" id="IPR036291">
    <property type="entry name" value="NAD(P)-bd_dom_sf"/>
</dbReference>
<protein>
    <submittedName>
        <fullName evidence="5">Putative dehydrogenase</fullName>
    </submittedName>
</protein>
<feature type="domain" description="Gfo/Idh/MocA-like oxidoreductase N-terminal" evidence="3">
    <location>
        <begin position="5"/>
        <end position="124"/>
    </location>
</feature>
<dbReference type="EMBL" id="QGTQ01000041">
    <property type="protein sequence ID" value="PWV90592.1"/>
    <property type="molecule type" value="Genomic_DNA"/>
</dbReference>
<dbReference type="AlphaFoldDB" id="A0A2V2YHC6"/>
<sequence length="359" mass="39789">MNKTLRYALIGAGGNAEKKHIQGYKNVLNVEVVAICDVVREKAAQMAERHGVEKVYTDYKEMIQTEQLDLVSIVTPNYLHAEIAIYALQYGVHVHCEKPLSMNAEEARSILRATEQSGSQLMIGLNNRFTNEAVLLKRWIDEDNLGHIYSAKAGWVRRSGIPGRGTWFTNRSLAGGGVMIDLGAHYLDLALYLMGKPEPSFIVGSTHQNFVHTTSRNRNGYKGVEGGIFNVEDSASGYLSLVNGASVAFDFSWASNIEQDRYYVELLGTKGGATLVNGELKLFGEYGGVCMDITPKLKLNPNLKLANEFQHFVDYITHNGQKLIAPAEDGLYLAEIIDAFYQSANEQSPVSFRHSMCVI</sequence>
<dbReference type="InterPro" id="IPR004104">
    <property type="entry name" value="Gfo/Idh/MocA-like_OxRdtase_C"/>
</dbReference>
<dbReference type="GO" id="GO:0016491">
    <property type="term" value="F:oxidoreductase activity"/>
    <property type="evidence" value="ECO:0007669"/>
    <property type="project" value="UniProtKB-KW"/>
</dbReference>
<dbReference type="InterPro" id="IPR050463">
    <property type="entry name" value="Gfo/Idh/MocA_oxidrdct_glycsds"/>
</dbReference>
<name>A0A2V2YHC6_9BACL</name>
<evidence type="ECO:0000259" key="4">
    <source>
        <dbReference type="Pfam" id="PF02894"/>
    </source>
</evidence>
<dbReference type="Gene3D" id="3.40.50.720">
    <property type="entry name" value="NAD(P)-binding Rossmann-like Domain"/>
    <property type="match status" value="1"/>
</dbReference>
<reference evidence="5 6" key="1">
    <citation type="submission" date="2018-05" db="EMBL/GenBank/DDBJ databases">
        <title>Genomic Encyclopedia of Type Strains, Phase III (KMG-III): the genomes of soil and plant-associated and newly described type strains.</title>
        <authorList>
            <person name="Whitman W."/>
        </authorList>
    </citation>
    <scope>NUCLEOTIDE SEQUENCE [LARGE SCALE GENOMIC DNA]</scope>
    <source>
        <strain evidence="5 6">CECT 5696</strain>
    </source>
</reference>
<proteinExistence type="inferred from homology"/>
<gene>
    <name evidence="5" type="ORF">DFQ01_1415</name>
</gene>
<dbReference type="PANTHER" id="PTHR43818">
    <property type="entry name" value="BCDNA.GH03377"/>
    <property type="match status" value="1"/>
</dbReference>
<dbReference type="OrthoDB" id="9815825at2"/>
<dbReference type="PANTHER" id="PTHR43818:SF11">
    <property type="entry name" value="BCDNA.GH03377"/>
    <property type="match status" value="1"/>
</dbReference>
<comment type="similarity">
    <text evidence="1">Belongs to the Gfo/Idh/MocA family.</text>
</comment>
<feature type="domain" description="Gfo/Idh/MocA-like oxidoreductase C-terminal" evidence="4">
    <location>
        <begin position="137"/>
        <end position="351"/>
    </location>
</feature>
<evidence type="ECO:0000256" key="2">
    <source>
        <dbReference type="ARBA" id="ARBA00023002"/>
    </source>
</evidence>
<accession>A0A2V2YHC6</accession>
<comment type="caution">
    <text evidence="5">The sequence shown here is derived from an EMBL/GenBank/DDBJ whole genome shotgun (WGS) entry which is preliminary data.</text>
</comment>
<keyword evidence="6" id="KW-1185">Reference proteome</keyword>
<dbReference type="Proteomes" id="UP000246635">
    <property type="component" value="Unassembled WGS sequence"/>
</dbReference>
<dbReference type="Pfam" id="PF02894">
    <property type="entry name" value="GFO_IDH_MocA_C"/>
    <property type="match status" value="1"/>
</dbReference>